<reference evidence="1" key="2">
    <citation type="submission" date="2021-04" db="EMBL/GenBank/DDBJ databases">
        <authorList>
            <person name="Gilroy R."/>
        </authorList>
    </citation>
    <scope>NUCLEOTIDE SEQUENCE</scope>
    <source>
        <strain evidence="1">CHK169-11906</strain>
    </source>
</reference>
<dbReference type="EMBL" id="DWYR01000001">
    <property type="protein sequence ID" value="HJA98041.1"/>
    <property type="molecule type" value="Genomic_DNA"/>
</dbReference>
<gene>
    <name evidence="1" type="ORF">H9779_00340</name>
</gene>
<organism evidence="1 2">
    <name type="scientific">Candidatus Alistipes avicola</name>
    <dbReference type="NCBI Taxonomy" id="2838432"/>
    <lineage>
        <taxon>Bacteria</taxon>
        <taxon>Pseudomonadati</taxon>
        <taxon>Bacteroidota</taxon>
        <taxon>Bacteroidia</taxon>
        <taxon>Bacteroidales</taxon>
        <taxon>Rikenellaceae</taxon>
        <taxon>Alistipes</taxon>
    </lineage>
</organism>
<comment type="caution">
    <text evidence="1">The sequence shown here is derived from an EMBL/GenBank/DDBJ whole genome shotgun (WGS) entry which is preliminary data.</text>
</comment>
<dbReference type="InterPro" id="IPR053842">
    <property type="entry name" value="NikA-like"/>
</dbReference>
<proteinExistence type="predicted"/>
<dbReference type="AlphaFoldDB" id="A0A9D2ICG9"/>
<sequence>MEHKTIEQNTASNAKRTVFIGAKVTPRQKEEIQARARQCGMTVSDYLLARAYGYTPHARLTREEAALLQELDGCRSDLIRYTSALQGMSTSQRLTLLNQIPFMAGWFHKLRPIAEAVSDFLTAVREQNRVPSTPKSEEK</sequence>
<protein>
    <submittedName>
        <fullName evidence="1">Metalloproteinase</fullName>
    </submittedName>
</protein>
<reference evidence="1" key="1">
    <citation type="journal article" date="2021" name="PeerJ">
        <title>Extensive microbial diversity within the chicken gut microbiome revealed by metagenomics and culture.</title>
        <authorList>
            <person name="Gilroy R."/>
            <person name="Ravi A."/>
            <person name="Getino M."/>
            <person name="Pursley I."/>
            <person name="Horton D.L."/>
            <person name="Alikhan N.F."/>
            <person name="Baker D."/>
            <person name="Gharbi K."/>
            <person name="Hall N."/>
            <person name="Watson M."/>
            <person name="Adriaenssens E.M."/>
            <person name="Foster-Nyarko E."/>
            <person name="Jarju S."/>
            <person name="Secka A."/>
            <person name="Antonio M."/>
            <person name="Oren A."/>
            <person name="Chaudhuri R.R."/>
            <person name="La Ragione R."/>
            <person name="Hildebrand F."/>
            <person name="Pallen M.J."/>
        </authorList>
    </citation>
    <scope>NUCLEOTIDE SEQUENCE</scope>
    <source>
        <strain evidence="1">CHK169-11906</strain>
    </source>
</reference>
<dbReference type="Proteomes" id="UP000824259">
    <property type="component" value="Unassembled WGS sequence"/>
</dbReference>
<name>A0A9D2ICG9_9BACT</name>
<evidence type="ECO:0000313" key="2">
    <source>
        <dbReference type="Proteomes" id="UP000824259"/>
    </source>
</evidence>
<evidence type="ECO:0000313" key="1">
    <source>
        <dbReference type="EMBL" id="HJA98041.1"/>
    </source>
</evidence>
<accession>A0A9D2ICG9</accession>
<dbReference type="Pfam" id="PF21983">
    <property type="entry name" value="NikA-like"/>
    <property type="match status" value="1"/>
</dbReference>